<evidence type="ECO:0000313" key="2">
    <source>
        <dbReference type="EMBL" id="CAB4747263.1"/>
    </source>
</evidence>
<dbReference type="InterPro" id="IPR013815">
    <property type="entry name" value="ATP_grasp_subdomain_1"/>
</dbReference>
<gene>
    <name evidence="2" type="ORF">UFOPK2754_01589</name>
    <name evidence="3" type="ORF">UFOPK3139_00044</name>
    <name evidence="4" type="ORF">UFOPK3543_00763</name>
</gene>
<sequence>MSERVIPEPEVKAMLVARGVRVPSGTTDPTAVSHLSAPLVVKAFGPTIIHKSDIGAVQLGVAHVDVAAVVSAMGARVEAAGFLVEEQCAPGIELIVGVVDRGYGLMVAVGFGGTLTEVLDDVALRCVPIDRDDALAMLDELRGAAILHGTRGKSGIDRDAVAAIVVAVADLAQSLGDACAELECNPVIAYADGAVAVDARLILRDTAKAGADRPLTDFTPLFNPRGVAIAGASATKSTFGNRFLAAYRDYGWTDGLYALHPTATEIDGVPAYPTPADIPGPLDYVIAAVPATGCAELVRSAAGVAPFVHIISGGFSEVGANGKGLEADLVAAARTTGVRVLGPNCMGTFSPRGRQVFHEDAPRRQGHVSVISQSGGLAGDIVKVGDLRGIGFSKLVTMGNAVDVTPGEICEWLVDDPDTSLIGLYIEDPRDGEALVRALRRARGHKPAVALVGGLSGQGGEAVASHTGSLAGDARVWQAIAASTGLTVVRTLEDLLGSLVMLQRYAHEPSNGERSVLVMGVGGGASVLTTDACDRAGLQVTKVNAHIQDELRAMGYGAGTSVANPLEIPFGPVAPLDAFSRVLGPILGQQPYGDLLIHFNVQSYFSFGPGGAAKLLPSVDMVADLHYPGTRVTLVPRNVDTAPPELVAAIFDRANERGLPCYRTLDEAAVAIAAVQHFTASR</sequence>
<dbReference type="SUPFAM" id="SSF56059">
    <property type="entry name" value="Glutathione synthetase ATP-binding domain-like"/>
    <property type="match status" value="1"/>
</dbReference>
<dbReference type="SMART" id="SM00881">
    <property type="entry name" value="CoA_binding"/>
    <property type="match status" value="1"/>
</dbReference>
<dbReference type="EMBL" id="CAFABA010000001">
    <property type="protein sequence ID" value="CAB4811916.1"/>
    <property type="molecule type" value="Genomic_DNA"/>
</dbReference>
<dbReference type="Gene3D" id="3.30.470.20">
    <property type="entry name" value="ATP-grasp fold, B domain"/>
    <property type="match status" value="1"/>
</dbReference>
<dbReference type="GO" id="GO:0005524">
    <property type="term" value="F:ATP binding"/>
    <property type="evidence" value="ECO:0007669"/>
    <property type="project" value="InterPro"/>
</dbReference>
<dbReference type="InterPro" id="IPR032875">
    <property type="entry name" value="Succ_CoA_lig_flav_dom"/>
</dbReference>
<dbReference type="Gene3D" id="3.40.50.261">
    <property type="entry name" value="Succinyl-CoA synthetase domains"/>
    <property type="match status" value="2"/>
</dbReference>
<dbReference type="Pfam" id="PF13607">
    <property type="entry name" value="Succ_CoA_lig"/>
    <property type="match status" value="1"/>
</dbReference>
<evidence type="ECO:0000313" key="4">
    <source>
        <dbReference type="EMBL" id="CAB4899212.1"/>
    </source>
</evidence>
<dbReference type="Gene3D" id="3.40.50.720">
    <property type="entry name" value="NAD(P)-binding Rossmann-like Domain"/>
    <property type="match status" value="1"/>
</dbReference>
<dbReference type="InterPro" id="IPR016102">
    <property type="entry name" value="Succinyl-CoA_synth-like"/>
</dbReference>
<dbReference type="EMBL" id="CAEZYR010000054">
    <property type="protein sequence ID" value="CAB4747263.1"/>
    <property type="molecule type" value="Genomic_DNA"/>
</dbReference>
<dbReference type="SUPFAM" id="SSF51735">
    <property type="entry name" value="NAD(P)-binding Rossmann-fold domains"/>
    <property type="match status" value="1"/>
</dbReference>
<reference evidence="4" key="1">
    <citation type="submission" date="2020-05" db="EMBL/GenBank/DDBJ databases">
        <authorList>
            <person name="Chiriac C."/>
            <person name="Salcher M."/>
            <person name="Ghai R."/>
            <person name="Kavagutti S V."/>
        </authorList>
    </citation>
    <scope>NUCLEOTIDE SEQUENCE</scope>
</reference>
<dbReference type="PANTHER" id="PTHR42793">
    <property type="entry name" value="COA BINDING DOMAIN CONTAINING PROTEIN"/>
    <property type="match status" value="1"/>
</dbReference>
<dbReference type="Pfam" id="PF13549">
    <property type="entry name" value="ATP-grasp_5"/>
    <property type="match status" value="1"/>
</dbReference>
<evidence type="ECO:0000259" key="1">
    <source>
        <dbReference type="SMART" id="SM00881"/>
    </source>
</evidence>
<accession>A0A6J7FTM8</accession>
<dbReference type="InterPro" id="IPR003781">
    <property type="entry name" value="CoA-bd"/>
</dbReference>
<protein>
    <submittedName>
        <fullName evidence="4">Unannotated protein</fullName>
    </submittedName>
</protein>
<dbReference type="EMBL" id="CAFBMH010000018">
    <property type="protein sequence ID" value="CAB4899212.1"/>
    <property type="molecule type" value="Genomic_DNA"/>
</dbReference>
<dbReference type="Pfam" id="PF13380">
    <property type="entry name" value="CoA_binding_2"/>
    <property type="match status" value="1"/>
</dbReference>
<feature type="domain" description="CoA-binding" evidence="1">
    <location>
        <begin position="221"/>
        <end position="315"/>
    </location>
</feature>
<evidence type="ECO:0000313" key="3">
    <source>
        <dbReference type="EMBL" id="CAB4811916.1"/>
    </source>
</evidence>
<dbReference type="SUPFAM" id="SSF52210">
    <property type="entry name" value="Succinyl-CoA synthetase domains"/>
    <property type="match status" value="2"/>
</dbReference>
<dbReference type="InterPro" id="IPR036291">
    <property type="entry name" value="NAD(P)-bd_dom_sf"/>
</dbReference>
<proteinExistence type="predicted"/>
<organism evidence="4">
    <name type="scientific">freshwater metagenome</name>
    <dbReference type="NCBI Taxonomy" id="449393"/>
    <lineage>
        <taxon>unclassified sequences</taxon>
        <taxon>metagenomes</taxon>
        <taxon>ecological metagenomes</taxon>
    </lineage>
</organism>
<dbReference type="PANTHER" id="PTHR42793:SF1">
    <property type="entry name" value="PEPTIDYL-LYSINE N-ACETYLTRANSFERASE PATZ"/>
    <property type="match status" value="1"/>
</dbReference>
<name>A0A6J7FTM8_9ZZZZ</name>
<dbReference type="Gene3D" id="3.30.1490.20">
    <property type="entry name" value="ATP-grasp fold, A domain"/>
    <property type="match status" value="1"/>
</dbReference>
<dbReference type="AlphaFoldDB" id="A0A6J7FTM8"/>